<keyword evidence="1" id="KW-0479">Metal-binding</keyword>
<keyword evidence="6" id="KW-1185">Reference proteome</keyword>
<evidence type="ECO:0000313" key="5">
    <source>
        <dbReference type="EMBL" id="CAF4322391.1"/>
    </source>
</evidence>
<dbReference type="Proteomes" id="UP000681722">
    <property type="component" value="Unassembled WGS sequence"/>
</dbReference>
<keyword evidence="1" id="KW-0863">Zinc-finger</keyword>
<comment type="caution">
    <text evidence="4">The sequence shown here is derived from an EMBL/GenBank/DDBJ whole genome shotgun (WGS) entry which is preliminary data.</text>
</comment>
<dbReference type="Proteomes" id="UP000663829">
    <property type="component" value="Unassembled WGS sequence"/>
</dbReference>
<evidence type="ECO:0000313" key="4">
    <source>
        <dbReference type="EMBL" id="CAF1448287.1"/>
    </source>
</evidence>
<dbReference type="PROSITE" id="PS50157">
    <property type="entry name" value="ZINC_FINGER_C2H2_2"/>
    <property type="match status" value="2"/>
</dbReference>
<dbReference type="EMBL" id="CAJNOQ010019347">
    <property type="protein sequence ID" value="CAF1448287.1"/>
    <property type="molecule type" value="Genomic_DNA"/>
</dbReference>
<sequence>MQEPSDYSQTQDYEESADPRIPDDYSSFSFGELNSDPIISSDEESTDTDLEGILDRLDSDGVSSYEEDEADSHRILNICKQCGEAFSERINLLLHVKIAHTGNIPLFICWQINQNGSFCGKWYTRKFARLVHSLESHNHCPDCDTQFTCLEDSNQHRRAKHSRKKKSKHSLAGITQTKANSTKSLDTANAHDITLQNLEDTAIYYKKELPEEGIPYFVKIDKNPLLFIEEIKELKSQGFTKCTIRPSNLVQTDKIISVLGTSLDLLVCAESSLPSVSQLHTDTKSRAMTNWRKELLGYNLRGKKRLTAKAQQNKSQEEAPRKERKHHCAYAADDIPCSNSFTRSYHKRRHEINSHFFCSLCNTKFNSRQLAFEHYITKACSKEN</sequence>
<dbReference type="EMBL" id="CAJOBC010084794">
    <property type="protein sequence ID" value="CAF4322391.1"/>
    <property type="molecule type" value="Genomic_DNA"/>
</dbReference>
<proteinExistence type="predicted"/>
<reference evidence="4" key="1">
    <citation type="submission" date="2021-02" db="EMBL/GenBank/DDBJ databases">
        <authorList>
            <person name="Nowell W R."/>
        </authorList>
    </citation>
    <scope>NUCLEOTIDE SEQUENCE</scope>
</reference>
<evidence type="ECO:0000259" key="3">
    <source>
        <dbReference type="PROSITE" id="PS50157"/>
    </source>
</evidence>
<gene>
    <name evidence="4" type="ORF">GPM918_LOCUS34637</name>
    <name evidence="5" type="ORF">SRO942_LOCUS35338</name>
</gene>
<dbReference type="PROSITE" id="PS00028">
    <property type="entry name" value="ZINC_FINGER_C2H2_1"/>
    <property type="match status" value="2"/>
</dbReference>
<feature type="compositionally biased region" description="Polar residues" evidence="2">
    <location>
        <begin position="1"/>
        <end position="11"/>
    </location>
</feature>
<feature type="domain" description="C2H2-type" evidence="3">
    <location>
        <begin position="138"/>
        <end position="166"/>
    </location>
</feature>
<evidence type="ECO:0000256" key="2">
    <source>
        <dbReference type="SAM" id="MobiDB-lite"/>
    </source>
</evidence>
<name>A0A815PFP6_9BILA</name>
<accession>A0A815PFP6</accession>
<dbReference type="SMART" id="SM00355">
    <property type="entry name" value="ZnF_C2H2"/>
    <property type="match status" value="3"/>
</dbReference>
<dbReference type="InterPro" id="IPR013087">
    <property type="entry name" value="Znf_C2H2_type"/>
</dbReference>
<dbReference type="Gene3D" id="3.30.160.60">
    <property type="entry name" value="Classic Zinc Finger"/>
    <property type="match status" value="1"/>
</dbReference>
<dbReference type="AlphaFoldDB" id="A0A815PFP6"/>
<keyword evidence="1" id="KW-0862">Zinc</keyword>
<feature type="domain" description="C2H2-type" evidence="3">
    <location>
        <begin position="77"/>
        <end position="105"/>
    </location>
</feature>
<protein>
    <recommendedName>
        <fullName evidence="3">C2H2-type domain-containing protein</fullName>
    </recommendedName>
</protein>
<feature type="region of interest" description="Disordered" evidence="2">
    <location>
        <begin position="1"/>
        <end position="47"/>
    </location>
</feature>
<dbReference type="Pfam" id="PF12874">
    <property type="entry name" value="zf-met"/>
    <property type="match status" value="1"/>
</dbReference>
<evidence type="ECO:0000256" key="1">
    <source>
        <dbReference type="PROSITE-ProRule" id="PRU00042"/>
    </source>
</evidence>
<evidence type="ECO:0000313" key="6">
    <source>
        <dbReference type="Proteomes" id="UP000663829"/>
    </source>
</evidence>
<organism evidence="4 6">
    <name type="scientific">Didymodactylos carnosus</name>
    <dbReference type="NCBI Taxonomy" id="1234261"/>
    <lineage>
        <taxon>Eukaryota</taxon>
        <taxon>Metazoa</taxon>
        <taxon>Spiralia</taxon>
        <taxon>Gnathifera</taxon>
        <taxon>Rotifera</taxon>
        <taxon>Eurotatoria</taxon>
        <taxon>Bdelloidea</taxon>
        <taxon>Philodinida</taxon>
        <taxon>Philodinidae</taxon>
        <taxon>Didymodactylos</taxon>
    </lineage>
</organism>
<feature type="region of interest" description="Disordered" evidence="2">
    <location>
        <begin position="306"/>
        <end position="325"/>
    </location>
</feature>
<dbReference type="GO" id="GO:0008270">
    <property type="term" value="F:zinc ion binding"/>
    <property type="evidence" value="ECO:0007669"/>
    <property type="project" value="UniProtKB-KW"/>
</dbReference>